<dbReference type="STRING" id="1150112.SAMN04487893_10628"/>
<evidence type="ECO:0000313" key="3">
    <source>
        <dbReference type="EMBL" id="SFJ34353.1"/>
    </source>
</evidence>
<feature type="transmembrane region" description="Helical" evidence="1">
    <location>
        <begin position="32"/>
        <end position="50"/>
    </location>
</feature>
<dbReference type="GO" id="GO:0016020">
    <property type="term" value="C:membrane"/>
    <property type="evidence" value="ECO:0007669"/>
    <property type="project" value="InterPro"/>
</dbReference>
<dbReference type="PANTHER" id="PTHR34220">
    <property type="entry name" value="SENSOR HISTIDINE KINASE YPDA"/>
    <property type="match status" value="1"/>
</dbReference>
<keyword evidence="1" id="KW-0812">Transmembrane</keyword>
<dbReference type="Pfam" id="PF06580">
    <property type="entry name" value="His_kinase"/>
    <property type="match status" value="1"/>
</dbReference>
<organism evidence="3 4">
    <name type="scientific">Myroides guanonis</name>
    <dbReference type="NCBI Taxonomy" id="1150112"/>
    <lineage>
        <taxon>Bacteria</taxon>
        <taxon>Pseudomonadati</taxon>
        <taxon>Bacteroidota</taxon>
        <taxon>Flavobacteriia</taxon>
        <taxon>Flavobacteriales</taxon>
        <taxon>Flavobacteriaceae</taxon>
        <taxon>Myroides</taxon>
    </lineage>
</organism>
<sequence>MSGRQNLLDLTFFLNLVSVEVKMTNQSKVTNLVGIALIGILIFLMIPLSYGMRLPFVYWVNQIVFFLLLLSLLFLNTKWLAPKFLFQKKYFQYYFILCLVCILMVFLLKQSGKWLNLSEEIQKAIKENGNKQNHWAQTISVFFYIFLIQILILGVNIAGILIKKWQSEKNIRLKLEKDKLEMELSFLKSQINPHFFFNTLNTINALTYTNVVESRMAIKKLGNIMRHLLYDISDQTHTFSKEVEFINSYVDLMKMRSPKRVSVDFFIDIKSPDLKIASMIFLPFIENSFKHGVSAQSNSPITIGLKVEDFMVVFYTKNLVFENVIDERFDDNQHGIGIDNTRRRLELLYPNKYSLSITKNDEFNVLLKIDLNED</sequence>
<dbReference type="AlphaFoldDB" id="A0A1I3QJQ6"/>
<keyword evidence="3" id="KW-0808">Transferase</keyword>
<dbReference type="PANTHER" id="PTHR34220:SF7">
    <property type="entry name" value="SENSOR HISTIDINE KINASE YPDA"/>
    <property type="match status" value="1"/>
</dbReference>
<evidence type="ECO:0000259" key="2">
    <source>
        <dbReference type="Pfam" id="PF06580"/>
    </source>
</evidence>
<feature type="transmembrane region" description="Helical" evidence="1">
    <location>
        <begin position="141"/>
        <end position="162"/>
    </location>
</feature>
<keyword evidence="1" id="KW-0472">Membrane</keyword>
<reference evidence="4" key="1">
    <citation type="submission" date="2016-10" db="EMBL/GenBank/DDBJ databases">
        <authorList>
            <person name="Varghese N."/>
            <person name="Submissions S."/>
        </authorList>
    </citation>
    <scope>NUCLEOTIDE SEQUENCE [LARGE SCALE GENOMIC DNA]</scope>
    <source>
        <strain evidence="4">DSM 26542</strain>
    </source>
</reference>
<evidence type="ECO:0000313" key="4">
    <source>
        <dbReference type="Proteomes" id="UP000243887"/>
    </source>
</evidence>
<feature type="transmembrane region" description="Helical" evidence="1">
    <location>
        <begin position="56"/>
        <end position="79"/>
    </location>
</feature>
<gene>
    <name evidence="3" type="ORF">SAMN04487893_10628</name>
</gene>
<keyword evidence="1" id="KW-1133">Transmembrane helix</keyword>
<dbReference type="EMBL" id="FORU01000006">
    <property type="protein sequence ID" value="SFJ34353.1"/>
    <property type="molecule type" value="Genomic_DNA"/>
</dbReference>
<proteinExistence type="predicted"/>
<dbReference type="OrthoDB" id="9809908at2"/>
<feature type="transmembrane region" description="Helical" evidence="1">
    <location>
        <begin position="91"/>
        <end position="108"/>
    </location>
</feature>
<feature type="domain" description="Signal transduction histidine kinase internal region" evidence="2">
    <location>
        <begin position="182"/>
        <end position="260"/>
    </location>
</feature>
<dbReference type="GO" id="GO:0000155">
    <property type="term" value="F:phosphorelay sensor kinase activity"/>
    <property type="evidence" value="ECO:0007669"/>
    <property type="project" value="InterPro"/>
</dbReference>
<dbReference type="InterPro" id="IPR010559">
    <property type="entry name" value="Sig_transdc_His_kin_internal"/>
</dbReference>
<protein>
    <submittedName>
        <fullName evidence="3">Histidine kinase</fullName>
    </submittedName>
</protein>
<accession>A0A1I3QJQ6</accession>
<dbReference type="Proteomes" id="UP000243887">
    <property type="component" value="Unassembled WGS sequence"/>
</dbReference>
<dbReference type="InterPro" id="IPR050640">
    <property type="entry name" value="Bact_2-comp_sensor_kinase"/>
</dbReference>
<name>A0A1I3QJQ6_9FLAO</name>
<dbReference type="RefSeq" id="WP_090678678.1">
    <property type="nucleotide sequence ID" value="NZ_FORU01000006.1"/>
</dbReference>
<evidence type="ECO:0000256" key="1">
    <source>
        <dbReference type="SAM" id="Phobius"/>
    </source>
</evidence>
<keyword evidence="4" id="KW-1185">Reference proteome</keyword>
<keyword evidence="3" id="KW-0418">Kinase</keyword>